<protein>
    <submittedName>
        <fullName evidence="1">Uncharacterized protein</fullName>
    </submittedName>
</protein>
<evidence type="ECO:0000313" key="1">
    <source>
        <dbReference type="EMBL" id="KAL3681136.1"/>
    </source>
</evidence>
<sequence>MRSWGEREVSGGELMDPITVTTEELRERSPVFMDAAKAYVDEQNTPFGAHDLDSLIACSASLEGATKTTWSNPGEEFVGYKET</sequence>
<gene>
    <name evidence="1" type="ORF">R1sor_024092</name>
</gene>
<keyword evidence="2" id="KW-1185">Reference proteome</keyword>
<evidence type="ECO:0000313" key="2">
    <source>
        <dbReference type="Proteomes" id="UP001633002"/>
    </source>
</evidence>
<accession>A0ABD3GRC0</accession>
<dbReference type="EMBL" id="JBJQOH010000007">
    <property type="protein sequence ID" value="KAL3681136.1"/>
    <property type="molecule type" value="Genomic_DNA"/>
</dbReference>
<dbReference type="AlphaFoldDB" id="A0ABD3GRC0"/>
<organism evidence="1 2">
    <name type="scientific">Riccia sorocarpa</name>
    <dbReference type="NCBI Taxonomy" id="122646"/>
    <lineage>
        <taxon>Eukaryota</taxon>
        <taxon>Viridiplantae</taxon>
        <taxon>Streptophyta</taxon>
        <taxon>Embryophyta</taxon>
        <taxon>Marchantiophyta</taxon>
        <taxon>Marchantiopsida</taxon>
        <taxon>Marchantiidae</taxon>
        <taxon>Marchantiales</taxon>
        <taxon>Ricciaceae</taxon>
        <taxon>Riccia</taxon>
    </lineage>
</organism>
<proteinExistence type="predicted"/>
<name>A0ABD3GRC0_9MARC</name>
<comment type="caution">
    <text evidence="1">The sequence shown here is derived from an EMBL/GenBank/DDBJ whole genome shotgun (WGS) entry which is preliminary data.</text>
</comment>
<dbReference type="Proteomes" id="UP001633002">
    <property type="component" value="Unassembled WGS sequence"/>
</dbReference>
<reference evidence="1 2" key="1">
    <citation type="submission" date="2024-09" db="EMBL/GenBank/DDBJ databases">
        <title>Chromosome-scale assembly of Riccia sorocarpa.</title>
        <authorList>
            <person name="Paukszto L."/>
        </authorList>
    </citation>
    <scope>NUCLEOTIDE SEQUENCE [LARGE SCALE GENOMIC DNA]</scope>
    <source>
        <strain evidence="1">LP-2024</strain>
        <tissue evidence="1">Aerial parts of the thallus</tissue>
    </source>
</reference>